<comment type="similarity">
    <text evidence="1">Belongs to the GTP cyclohydrolase I type 2/NIF3 family.</text>
</comment>
<dbReference type="SUPFAM" id="SSF102705">
    <property type="entry name" value="NIF3 (NGG1p interacting factor 3)-like"/>
    <property type="match status" value="1"/>
</dbReference>
<feature type="binding site" evidence="4">
    <location>
        <position position="65"/>
    </location>
    <ligand>
        <name>a divalent metal cation</name>
        <dbReference type="ChEBI" id="CHEBI:60240"/>
        <label>1</label>
    </ligand>
</feature>
<evidence type="ECO:0000256" key="4">
    <source>
        <dbReference type="PIRSR" id="PIRSR602678-1"/>
    </source>
</evidence>
<gene>
    <name evidence="5" type="ORF">KTH89_19230</name>
</gene>
<sequence length="264" mass="28893">MKCKEICERIEASYPVAYACEWDNPGLLVGSDEKEVSRIYLALDATESVIEAAVAAKADLLITHHPMIFSPIRKVNTGDFIGRRIIRMIKADLSYYAMHTNYDVCGMAELAAGYLNLTGRRVLEPVVCELNRASGESQGFGRIGTLPRKMTVRECCAYVKEAFGLPNVKVFGDLDREVACAAVAPGSGKSMLKAALNERVEVLITGDIDHHEGIDAVSQGMAVIDAGHYGIEHIFIADMERFLSEEIPAVEIVKAPVCQPFEVV</sequence>
<dbReference type="GO" id="GO:0046872">
    <property type="term" value="F:metal ion binding"/>
    <property type="evidence" value="ECO:0007669"/>
    <property type="project" value="UniProtKB-KW"/>
</dbReference>
<feature type="binding site" evidence="4">
    <location>
        <position position="103"/>
    </location>
    <ligand>
        <name>a divalent metal cation</name>
        <dbReference type="ChEBI" id="CHEBI:60240"/>
        <label>1</label>
    </ligand>
</feature>
<evidence type="ECO:0000256" key="3">
    <source>
        <dbReference type="ARBA" id="ARBA00022723"/>
    </source>
</evidence>
<keyword evidence="6" id="KW-1185">Reference proteome</keyword>
<feature type="binding site" evidence="4">
    <location>
        <position position="232"/>
    </location>
    <ligand>
        <name>a divalent metal cation</name>
        <dbReference type="ChEBI" id="CHEBI:60240"/>
        <label>1</label>
    </ligand>
</feature>
<dbReference type="InterPro" id="IPR002678">
    <property type="entry name" value="DUF34/NIF3"/>
</dbReference>
<comment type="caution">
    <text evidence="5">The sequence shown here is derived from an EMBL/GenBank/DDBJ whole genome shotgun (WGS) entry which is preliminary data.</text>
</comment>
<evidence type="ECO:0000256" key="2">
    <source>
        <dbReference type="ARBA" id="ARBA00022112"/>
    </source>
</evidence>
<dbReference type="GO" id="GO:0005737">
    <property type="term" value="C:cytoplasm"/>
    <property type="evidence" value="ECO:0007669"/>
    <property type="project" value="TreeGrafter"/>
</dbReference>
<feature type="binding site" evidence="4">
    <location>
        <position position="64"/>
    </location>
    <ligand>
        <name>a divalent metal cation</name>
        <dbReference type="ChEBI" id="CHEBI:60240"/>
        <label>2</label>
    </ligand>
</feature>
<dbReference type="FunFam" id="3.40.1390.30:FF:000001">
    <property type="entry name" value="GTP cyclohydrolase 1 type 2"/>
    <property type="match status" value="1"/>
</dbReference>
<dbReference type="Pfam" id="PF01784">
    <property type="entry name" value="DUF34_NIF3"/>
    <property type="match status" value="1"/>
</dbReference>
<proteinExistence type="inferred from homology"/>
<feature type="binding site" evidence="4">
    <location>
        <position position="228"/>
    </location>
    <ligand>
        <name>a divalent metal cation</name>
        <dbReference type="ChEBI" id="CHEBI:60240"/>
        <label>1</label>
    </ligand>
</feature>
<dbReference type="PANTHER" id="PTHR13799">
    <property type="entry name" value="NGG1 INTERACTING FACTOR 3"/>
    <property type="match status" value="1"/>
</dbReference>
<evidence type="ECO:0000313" key="5">
    <source>
        <dbReference type="EMBL" id="MBU9738678.1"/>
    </source>
</evidence>
<dbReference type="EMBL" id="JAHQCW010000039">
    <property type="protein sequence ID" value="MBU9738678.1"/>
    <property type="molecule type" value="Genomic_DNA"/>
</dbReference>
<dbReference type="AlphaFoldDB" id="A0A949NHR0"/>
<protein>
    <recommendedName>
        <fullName evidence="2">GTP cyclohydrolase 1 type 2 homolog</fullName>
    </recommendedName>
</protein>
<evidence type="ECO:0000256" key="1">
    <source>
        <dbReference type="ARBA" id="ARBA00006964"/>
    </source>
</evidence>
<keyword evidence="3 4" id="KW-0479">Metal-binding</keyword>
<accession>A0A949NHR0</accession>
<organism evidence="5 6">
    <name type="scientific">Diplocloster agilis</name>
    <dbReference type="NCBI Taxonomy" id="2850323"/>
    <lineage>
        <taxon>Bacteria</taxon>
        <taxon>Bacillati</taxon>
        <taxon>Bacillota</taxon>
        <taxon>Clostridia</taxon>
        <taxon>Lachnospirales</taxon>
        <taxon>Lachnospiraceae</taxon>
        <taxon>Diplocloster</taxon>
    </lineage>
</organism>
<dbReference type="PANTHER" id="PTHR13799:SF14">
    <property type="entry name" value="GTP CYCLOHYDROLASE 1 TYPE 2 HOMOLOG"/>
    <property type="match status" value="1"/>
</dbReference>
<dbReference type="NCBIfam" id="TIGR00486">
    <property type="entry name" value="YbgI_SA1388"/>
    <property type="match status" value="1"/>
</dbReference>
<reference evidence="5" key="1">
    <citation type="submission" date="2021-06" db="EMBL/GenBank/DDBJ databases">
        <title>Description of novel taxa of the family Lachnospiraceae.</title>
        <authorList>
            <person name="Chaplin A.V."/>
            <person name="Sokolova S.R."/>
            <person name="Pikina A.P."/>
            <person name="Korzhanova M."/>
            <person name="Belova V."/>
            <person name="Korostin D."/>
            <person name="Efimov B.A."/>
        </authorList>
    </citation>
    <scope>NUCLEOTIDE SEQUENCE</scope>
    <source>
        <strain evidence="5">ASD5720</strain>
    </source>
</reference>
<evidence type="ECO:0000313" key="6">
    <source>
        <dbReference type="Proteomes" id="UP000712157"/>
    </source>
</evidence>
<dbReference type="Gene3D" id="3.40.1390.30">
    <property type="entry name" value="NIF3 (NGG1p interacting factor 3)-like"/>
    <property type="match status" value="2"/>
</dbReference>
<dbReference type="InterPro" id="IPR036069">
    <property type="entry name" value="DUF34/NIF3_sf"/>
</dbReference>
<name>A0A949NHR0_9FIRM</name>
<dbReference type="Proteomes" id="UP000712157">
    <property type="component" value="Unassembled WGS sequence"/>
</dbReference>
<dbReference type="RefSeq" id="WP_238722775.1">
    <property type="nucleotide sequence ID" value="NZ_JAHQCW010000039.1"/>
</dbReference>